<accession>A0A380CRY5</accession>
<gene>
    <name evidence="1" type="ORF">NCTC11388_03759</name>
</gene>
<dbReference type="AlphaFoldDB" id="A0A380CRY5"/>
<name>A0A380CRY5_SPHSI</name>
<evidence type="ECO:0000313" key="2">
    <source>
        <dbReference type="Proteomes" id="UP000254893"/>
    </source>
</evidence>
<dbReference type="Proteomes" id="UP000254893">
    <property type="component" value="Unassembled WGS sequence"/>
</dbReference>
<organism evidence="1 2">
    <name type="scientific">Sphingobacterium spiritivorum</name>
    <name type="common">Flavobacterium spiritivorum</name>
    <dbReference type="NCBI Taxonomy" id="258"/>
    <lineage>
        <taxon>Bacteria</taxon>
        <taxon>Pseudomonadati</taxon>
        <taxon>Bacteroidota</taxon>
        <taxon>Sphingobacteriia</taxon>
        <taxon>Sphingobacteriales</taxon>
        <taxon>Sphingobacteriaceae</taxon>
        <taxon>Sphingobacterium</taxon>
    </lineage>
</organism>
<dbReference type="EMBL" id="UGYW01000002">
    <property type="protein sequence ID" value="SUJ25665.1"/>
    <property type="molecule type" value="Genomic_DNA"/>
</dbReference>
<reference evidence="1 2" key="1">
    <citation type="submission" date="2018-06" db="EMBL/GenBank/DDBJ databases">
        <authorList>
            <consortium name="Pathogen Informatics"/>
            <person name="Doyle S."/>
        </authorList>
    </citation>
    <scope>NUCLEOTIDE SEQUENCE [LARGE SCALE GENOMIC DNA]</scope>
    <source>
        <strain evidence="1 2">NCTC11388</strain>
    </source>
</reference>
<protein>
    <submittedName>
        <fullName evidence="1">Uncharacterized protein</fullName>
    </submittedName>
</protein>
<sequence length="303" mass="33864">MSHEGPAIVSTTIEETLVLAEKGNSVLFLAHTAGLASQKNFSAFVPVFWSTIFFPGAGTQTLGASIANTHPAMALFPSGEALDWQWQDLCNHSRGTVLDGEALSISPIVQPIDDFHNNKKLAAIYEIRYGKGKILICGYDLENQLDNRPAARQLRSSLLHYMNSDKFNPQQTLTKGWLINKYTPVEEEEKAGKTTASSDVIIKMPAETQFRKISAQKYEITSTTLALGTIRIKGANIRYPFTYEVWINGRKATLTEDRAGWMKTTYFREDFEDKKLMIEFRPTNGSKPFELKGIEMNPEANGS</sequence>
<evidence type="ECO:0000313" key="1">
    <source>
        <dbReference type="EMBL" id="SUJ25665.1"/>
    </source>
</evidence>
<proteinExistence type="predicted"/>